<evidence type="ECO:0000313" key="2">
    <source>
        <dbReference type="EMBL" id="PRP82552.1"/>
    </source>
</evidence>
<feature type="chain" id="PRO_5015122723" evidence="1">
    <location>
        <begin position="22"/>
        <end position="41"/>
    </location>
</feature>
<dbReference type="Proteomes" id="UP000241769">
    <property type="component" value="Unassembled WGS sequence"/>
</dbReference>
<evidence type="ECO:0000256" key="1">
    <source>
        <dbReference type="SAM" id="SignalP"/>
    </source>
</evidence>
<name>A0A2P6NF35_9EUKA</name>
<comment type="caution">
    <text evidence="2">The sequence shown here is derived from an EMBL/GenBank/DDBJ whole genome shotgun (WGS) entry which is preliminary data.</text>
</comment>
<reference evidence="2 3" key="1">
    <citation type="journal article" date="2018" name="Genome Biol. Evol.">
        <title>Multiple Roots of Fruiting Body Formation in Amoebozoa.</title>
        <authorList>
            <person name="Hillmann F."/>
            <person name="Forbes G."/>
            <person name="Novohradska S."/>
            <person name="Ferling I."/>
            <person name="Riege K."/>
            <person name="Groth M."/>
            <person name="Westermann M."/>
            <person name="Marz M."/>
            <person name="Spaller T."/>
            <person name="Winckler T."/>
            <person name="Schaap P."/>
            <person name="Glockner G."/>
        </authorList>
    </citation>
    <scope>NUCLEOTIDE SEQUENCE [LARGE SCALE GENOMIC DNA]</scope>
    <source>
        <strain evidence="2 3">Jena</strain>
    </source>
</reference>
<feature type="signal peptide" evidence="1">
    <location>
        <begin position="1"/>
        <end position="21"/>
    </location>
</feature>
<protein>
    <submittedName>
        <fullName evidence="2">Uncharacterized protein</fullName>
    </submittedName>
</protein>
<keyword evidence="3" id="KW-1185">Reference proteome</keyword>
<gene>
    <name evidence="2" type="ORF">PROFUN_04857</name>
</gene>
<accession>A0A2P6NF35</accession>
<dbReference type="EMBL" id="MDYQ01000100">
    <property type="protein sequence ID" value="PRP82552.1"/>
    <property type="molecule type" value="Genomic_DNA"/>
</dbReference>
<dbReference type="AlphaFoldDB" id="A0A2P6NF35"/>
<keyword evidence="1" id="KW-0732">Signal</keyword>
<proteinExistence type="predicted"/>
<organism evidence="2 3">
    <name type="scientific">Planoprotostelium fungivorum</name>
    <dbReference type="NCBI Taxonomy" id="1890364"/>
    <lineage>
        <taxon>Eukaryota</taxon>
        <taxon>Amoebozoa</taxon>
        <taxon>Evosea</taxon>
        <taxon>Variosea</taxon>
        <taxon>Cavosteliida</taxon>
        <taxon>Cavosteliaceae</taxon>
        <taxon>Planoprotostelium</taxon>
    </lineage>
</organism>
<sequence>MFNKSCFSGLLSVLFAKLLKSLFQTRPVSSRASRAPNHCKE</sequence>
<evidence type="ECO:0000313" key="3">
    <source>
        <dbReference type="Proteomes" id="UP000241769"/>
    </source>
</evidence>
<dbReference type="InParanoid" id="A0A2P6NF35"/>